<evidence type="ECO:0000259" key="2">
    <source>
        <dbReference type="Pfam" id="PF09992"/>
    </source>
</evidence>
<keyword evidence="1" id="KW-0812">Transmembrane</keyword>
<evidence type="ECO:0000313" key="3">
    <source>
        <dbReference type="EMBL" id="BAY86775.1"/>
    </source>
</evidence>
<accession>A0A1Z4LZY0</accession>
<feature type="transmembrane region" description="Helical" evidence="1">
    <location>
        <begin position="12"/>
        <end position="35"/>
    </location>
</feature>
<name>A0A1Z4LZY0_9CYAN</name>
<dbReference type="Pfam" id="PF09992">
    <property type="entry name" value="NAGPA"/>
    <property type="match status" value="1"/>
</dbReference>
<protein>
    <recommendedName>
        <fullName evidence="2">Phosphodiester glycosidase domain-containing protein</fullName>
    </recommendedName>
</protein>
<dbReference type="InterPro" id="IPR018711">
    <property type="entry name" value="NAGPA"/>
</dbReference>
<gene>
    <name evidence="3" type="ORF">NIES267_62860</name>
</gene>
<keyword evidence="1" id="KW-0472">Membrane</keyword>
<keyword evidence="4" id="KW-1185">Reference proteome</keyword>
<keyword evidence="1" id="KW-1133">Transmembrane helix</keyword>
<evidence type="ECO:0000256" key="1">
    <source>
        <dbReference type="SAM" id="Phobius"/>
    </source>
</evidence>
<dbReference type="Proteomes" id="UP000218418">
    <property type="component" value="Chromosome"/>
</dbReference>
<feature type="domain" description="Phosphodiester glycosidase" evidence="2">
    <location>
        <begin position="111"/>
        <end position="300"/>
    </location>
</feature>
<dbReference type="PANTHER" id="PTHR40446:SF2">
    <property type="entry name" value="N-ACETYLGLUCOSAMINE-1-PHOSPHODIESTER ALPHA-N-ACETYLGLUCOSAMINIDASE"/>
    <property type="match status" value="1"/>
</dbReference>
<evidence type="ECO:0000313" key="4">
    <source>
        <dbReference type="Proteomes" id="UP000218418"/>
    </source>
</evidence>
<dbReference type="EMBL" id="AP018227">
    <property type="protein sequence ID" value="BAY86775.1"/>
    <property type="molecule type" value="Genomic_DNA"/>
</dbReference>
<organism evidence="3 4">
    <name type="scientific">Calothrix parasitica NIES-267</name>
    <dbReference type="NCBI Taxonomy" id="1973488"/>
    <lineage>
        <taxon>Bacteria</taxon>
        <taxon>Bacillati</taxon>
        <taxon>Cyanobacteriota</taxon>
        <taxon>Cyanophyceae</taxon>
        <taxon>Nostocales</taxon>
        <taxon>Calotrichaceae</taxon>
        <taxon>Calothrix</taxon>
    </lineage>
</organism>
<sequence>MNSFINKTRFLYLNKFIFTTAAGFILLLPLIFYSWRCFSRPPQTNSERKLFKGVIYKRNFGLTARPTVVHIVTIDLSVAGVKVLVTPPQATGTNNSTSARTTSEFLREFKLQLAVNANYFHPFRENTPWDYYPHSGDITYAIGQAISNGKSYSKANNKWGALCISQQNRIQILDTGNCPNNTLQGIAGSDVFIKAGESVKSEFKQDKPYPRVAVASNKQGNIVWLIVVDGKQPLYSEGVTIAELTDIVQTLGAYTALNLDGGGSTTLVMTKNGKPKLLNSPIHTKLPMHERPVANHLGFYADGL</sequence>
<dbReference type="OrthoDB" id="9816453at2"/>
<reference evidence="3 4" key="1">
    <citation type="submission" date="2017-06" db="EMBL/GenBank/DDBJ databases">
        <title>Genome sequencing of cyanobaciteial culture collection at National Institute for Environmental Studies (NIES).</title>
        <authorList>
            <person name="Hirose Y."/>
            <person name="Shimura Y."/>
            <person name="Fujisawa T."/>
            <person name="Nakamura Y."/>
            <person name="Kawachi M."/>
        </authorList>
    </citation>
    <scope>NUCLEOTIDE SEQUENCE [LARGE SCALE GENOMIC DNA]</scope>
    <source>
        <strain evidence="3 4">NIES-267</strain>
    </source>
</reference>
<proteinExistence type="predicted"/>
<dbReference type="AlphaFoldDB" id="A0A1Z4LZY0"/>
<dbReference type="PANTHER" id="PTHR40446">
    <property type="entry name" value="N-ACETYLGLUCOSAMINE-1-PHOSPHODIESTER ALPHA-N-ACETYLGLUCOSAMINIDASE"/>
    <property type="match status" value="1"/>
</dbReference>